<keyword evidence="2" id="KW-0813">Transport</keyword>
<evidence type="ECO:0000313" key="12">
    <source>
        <dbReference type="Proteomes" id="UP000051008"/>
    </source>
</evidence>
<evidence type="ECO:0000256" key="6">
    <source>
        <dbReference type="ARBA" id="ARBA00022741"/>
    </source>
</evidence>
<dbReference type="GO" id="GO:0005886">
    <property type="term" value="C:plasma membrane"/>
    <property type="evidence" value="ECO:0007669"/>
    <property type="project" value="UniProtKB-SubCell"/>
</dbReference>
<keyword evidence="4" id="KW-0997">Cell inner membrane</keyword>
<gene>
    <name evidence="11" type="ORF">FC14_GL001543</name>
</gene>
<keyword evidence="8" id="KW-1278">Translocase</keyword>
<dbReference type="GO" id="GO:0005524">
    <property type="term" value="F:ATP binding"/>
    <property type="evidence" value="ECO:0007669"/>
    <property type="project" value="UniProtKB-KW"/>
</dbReference>
<keyword evidence="5" id="KW-0592">Phosphate transport</keyword>
<dbReference type="InterPro" id="IPR015856">
    <property type="entry name" value="ABC_transpr_CbiO/EcfA_su"/>
</dbReference>
<evidence type="ECO:0000256" key="5">
    <source>
        <dbReference type="ARBA" id="ARBA00022592"/>
    </source>
</evidence>
<dbReference type="GO" id="GO:0022857">
    <property type="term" value="F:transmembrane transporter activity"/>
    <property type="evidence" value="ECO:0007669"/>
    <property type="project" value="UniProtKB-ARBA"/>
</dbReference>
<dbReference type="PATRIC" id="fig|1423718.3.peg.1608"/>
<dbReference type="OrthoDB" id="9785080at2"/>
<dbReference type="GO" id="GO:0016887">
    <property type="term" value="F:ATP hydrolysis activity"/>
    <property type="evidence" value="ECO:0007669"/>
    <property type="project" value="InterPro"/>
</dbReference>
<evidence type="ECO:0000256" key="9">
    <source>
        <dbReference type="ARBA" id="ARBA00023136"/>
    </source>
</evidence>
<keyword evidence="12" id="KW-1185">Reference proteome</keyword>
<keyword evidence="9" id="KW-0472">Membrane</keyword>
<dbReference type="PANTHER" id="PTHR43423">
    <property type="entry name" value="ABC TRANSPORTER I FAMILY MEMBER 17"/>
    <property type="match status" value="1"/>
</dbReference>
<accession>A0A0R2AD62</accession>
<dbReference type="InterPro" id="IPR017871">
    <property type="entry name" value="ABC_transporter-like_CS"/>
</dbReference>
<evidence type="ECO:0000313" key="11">
    <source>
        <dbReference type="EMBL" id="KRM65063.1"/>
    </source>
</evidence>
<dbReference type="RefSeq" id="WP_056976440.1">
    <property type="nucleotide sequence ID" value="NZ_AYYP01000020.1"/>
</dbReference>
<comment type="caution">
    <text evidence="11">The sequence shown here is derived from an EMBL/GenBank/DDBJ whole genome shotgun (WGS) entry which is preliminary data.</text>
</comment>
<dbReference type="PROSITE" id="PS50893">
    <property type="entry name" value="ABC_TRANSPORTER_2"/>
    <property type="match status" value="1"/>
</dbReference>
<evidence type="ECO:0000259" key="10">
    <source>
        <dbReference type="PROSITE" id="PS50893"/>
    </source>
</evidence>
<protein>
    <submittedName>
        <fullName evidence="11">ABC transporter, ATP-binding protein</fullName>
    </submittedName>
</protein>
<dbReference type="CDD" id="cd03225">
    <property type="entry name" value="ABC_cobalt_CbiO_domain1"/>
    <property type="match status" value="1"/>
</dbReference>
<dbReference type="SUPFAM" id="SSF52540">
    <property type="entry name" value="P-loop containing nucleoside triphosphate hydrolases"/>
    <property type="match status" value="1"/>
</dbReference>
<dbReference type="GeneID" id="75136331"/>
<dbReference type="PROSITE" id="PS00211">
    <property type="entry name" value="ABC_TRANSPORTER_1"/>
    <property type="match status" value="1"/>
</dbReference>
<dbReference type="SMART" id="SM00382">
    <property type="entry name" value="AAA"/>
    <property type="match status" value="1"/>
</dbReference>
<proteinExistence type="predicted"/>
<organism evidence="11 12">
    <name type="scientific">Ligilactobacillus agilis DSM 20509</name>
    <dbReference type="NCBI Taxonomy" id="1423718"/>
    <lineage>
        <taxon>Bacteria</taxon>
        <taxon>Bacillati</taxon>
        <taxon>Bacillota</taxon>
        <taxon>Bacilli</taxon>
        <taxon>Lactobacillales</taxon>
        <taxon>Lactobacillaceae</taxon>
        <taxon>Ligilactobacillus</taxon>
    </lineage>
</organism>
<feature type="domain" description="ABC transporter" evidence="10">
    <location>
        <begin position="4"/>
        <end position="218"/>
    </location>
</feature>
<dbReference type="AlphaFoldDB" id="A0A0R2AD62"/>
<keyword evidence="3" id="KW-1003">Cell membrane</keyword>
<dbReference type="InterPro" id="IPR003439">
    <property type="entry name" value="ABC_transporter-like_ATP-bd"/>
</dbReference>
<dbReference type="Pfam" id="PF00005">
    <property type="entry name" value="ABC_tran"/>
    <property type="match status" value="1"/>
</dbReference>
<evidence type="ECO:0000256" key="1">
    <source>
        <dbReference type="ARBA" id="ARBA00004202"/>
    </source>
</evidence>
<keyword evidence="7 11" id="KW-0067">ATP-binding</keyword>
<reference evidence="11 12" key="1">
    <citation type="journal article" date="2015" name="Genome Announc.">
        <title>Expanding the biotechnology potential of lactobacilli through comparative genomics of 213 strains and associated genera.</title>
        <authorList>
            <person name="Sun Z."/>
            <person name="Harris H.M."/>
            <person name="McCann A."/>
            <person name="Guo C."/>
            <person name="Argimon S."/>
            <person name="Zhang W."/>
            <person name="Yang X."/>
            <person name="Jeffery I.B."/>
            <person name="Cooney J.C."/>
            <person name="Kagawa T.F."/>
            <person name="Liu W."/>
            <person name="Song Y."/>
            <person name="Salvetti E."/>
            <person name="Wrobel A."/>
            <person name="Rasinkangas P."/>
            <person name="Parkhill J."/>
            <person name="Rea M.C."/>
            <person name="O'Sullivan O."/>
            <person name="Ritari J."/>
            <person name="Douillard F.P."/>
            <person name="Paul Ross R."/>
            <person name="Yang R."/>
            <person name="Briner A.E."/>
            <person name="Felis G.E."/>
            <person name="de Vos W.M."/>
            <person name="Barrangou R."/>
            <person name="Klaenhammer T.R."/>
            <person name="Caufield P.W."/>
            <person name="Cui Y."/>
            <person name="Zhang H."/>
            <person name="O'Toole P.W."/>
        </authorList>
    </citation>
    <scope>NUCLEOTIDE SEQUENCE [LARGE SCALE GENOMIC DNA]</scope>
    <source>
        <strain evidence="11 12">DSM 20509</strain>
    </source>
</reference>
<dbReference type="Gene3D" id="3.40.50.300">
    <property type="entry name" value="P-loop containing nucleotide triphosphate hydrolases"/>
    <property type="match status" value="1"/>
</dbReference>
<dbReference type="EMBL" id="AYYP01000020">
    <property type="protein sequence ID" value="KRM65063.1"/>
    <property type="molecule type" value="Genomic_DNA"/>
</dbReference>
<dbReference type="GO" id="GO:0006817">
    <property type="term" value="P:phosphate ion transport"/>
    <property type="evidence" value="ECO:0007669"/>
    <property type="project" value="UniProtKB-KW"/>
</dbReference>
<evidence type="ECO:0000256" key="4">
    <source>
        <dbReference type="ARBA" id="ARBA00022519"/>
    </source>
</evidence>
<evidence type="ECO:0000256" key="7">
    <source>
        <dbReference type="ARBA" id="ARBA00022840"/>
    </source>
</evidence>
<evidence type="ECO:0000256" key="3">
    <source>
        <dbReference type="ARBA" id="ARBA00022475"/>
    </source>
</evidence>
<comment type="subcellular location">
    <subcellularLocation>
        <location evidence="1">Cell membrane</location>
        <topology evidence="1">Peripheral membrane protein</topology>
    </subcellularLocation>
</comment>
<name>A0A0R2AD62_9LACO</name>
<dbReference type="InterPro" id="IPR003593">
    <property type="entry name" value="AAA+_ATPase"/>
</dbReference>
<evidence type="ECO:0000256" key="2">
    <source>
        <dbReference type="ARBA" id="ARBA00022448"/>
    </source>
</evidence>
<keyword evidence="6" id="KW-0547">Nucleotide-binding</keyword>
<dbReference type="Proteomes" id="UP000051008">
    <property type="component" value="Unassembled WGS sequence"/>
</dbReference>
<sequence>MSILSLTDISYQVEQRQILNKVNLEVQAGDFLTLTGPSGGGKSTLLKIIASLISPSDGEIIFQGQNQRDYEITTYRQLVSYCFQQPSLFGQTVADNLQFPFVIRNEASSQVQIEQALTKVNLPTSYLNKNITELSGGEKQRVALLRNTMFLPKILLLDEVTVGLDARSIEIVHQFIKQLWQEAGLTIIQITHNQTELSQAAKVLWLEEGSLSDVTTSR</sequence>
<dbReference type="InterPro" id="IPR027417">
    <property type="entry name" value="P-loop_NTPase"/>
</dbReference>
<evidence type="ECO:0000256" key="8">
    <source>
        <dbReference type="ARBA" id="ARBA00022967"/>
    </source>
</evidence>
<dbReference type="PANTHER" id="PTHR43423:SF12">
    <property type="entry name" value="IRON EXPORT ATP-BINDING PROTEIN FETA-RELATED"/>
    <property type="match status" value="1"/>
</dbReference>